<feature type="chain" id="PRO_5046147500" description="LGFP repeat-containing protein" evidence="2">
    <location>
        <begin position="46"/>
        <end position="865"/>
    </location>
</feature>
<proteinExistence type="predicted"/>
<gene>
    <name evidence="3" type="ORF">H9657_18205</name>
</gene>
<evidence type="ECO:0000313" key="3">
    <source>
        <dbReference type="EMBL" id="MBD7920209.1"/>
    </source>
</evidence>
<sequence length="865" mass="89160">MIPHAARRPADTVRAAPRRRPAVLAAVTTVLAMTLGTLVAAPAQAADPRYFDPGNIIADEVFFDGGAMDVAAVSAFIADKGRSCRAGNDGTPCLKDYRESTWTRSQSGCASTYEGAANETAAQIIVKVARACGVNPRALLVLLQKEQSLVTASGSSLYATRYRSATGYGCPDTAPCASQYYGFFNQVYLAARQFRLYAANPTSYAHRPGTTNTVRFHPNAACGSSSVLIRNSATAGLYNYTPYQPNGAVLGGSPDGCSSYGNLNFWSTYTDWFGSTQSRFTVTGAVLELWASLGYSASPIGEPVGNLVTGLKDGGSFQPFRNGAVYSSPATGTHYVTAAYDVAWPTSRRENGPLGYPLTDPRPLRAGGSYQVFQGGAIYSSPVGGTRAVLPAVDAAWPPATRENGPLGYPTTDLLSTRDNASFQWFEGGGIYLSAHGTFAVPRAVDTAWAAGGRENGPLGLPTSAATRTSSGETRQSFERGLVVVLANGTAFTTTTSIAARWDAAGGATGSLGKPLSGSVALRGGAYQSFERGSVYSSTAGTFVVTPTVDAAWPPSSRENGPLGYPTSDAVTAPDGRTTQTFQGGIVTSAAGGPVLAVAAPVHAPWAATGGLTGSFGPPSSPFITGLRNGGGYQVFARGGVWSSPSTGAHAVSPAFDAAWPTSQRENGPLGYPTSRVFPLRDGGSFQAFQGGGIWSSPAGAYAVSAAFDAAWPSSQRENGPLGFPTSAAVRDGSGMTVQTFQGGRVVQAPGRAPVALTKAVWDAWQAAGGVAGLGVPTSEARGGLRNGGSFQTFERGGVWTSGAGSFAVTAAFDAAWPSSQRENGPLGYPTSAARTDASGRTVQTFERGRLVQASPGAQVVATLG</sequence>
<comment type="caution">
    <text evidence="3">The sequence shown here is derived from an EMBL/GenBank/DDBJ whole genome shotgun (WGS) entry which is preliminary data.</text>
</comment>
<evidence type="ECO:0000256" key="1">
    <source>
        <dbReference type="SAM" id="MobiDB-lite"/>
    </source>
</evidence>
<keyword evidence="2" id="KW-0732">Signal</keyword>
<dbReference type="Pfam" id="PF08310">
    <property type="entry name" value="LGFP"/>
    <property type="match status" value="10"/>
</dbReference>
<dbReference type="RefSeq" id="WP_191784855.1">
    <property type="nucleotide sequence ID" value="NZ_JACSQV010000023.1"/>
</dbReference>
<evidence type="ECO:0000313" key="4">
    <source>
        <dbReference type="Proteomes" id="UP000604241"/>
    </source>
</evidence>
<accession>A0ABR8QIF2</accession>
<dbReference type="InterPro" id="IPR013207">
    <property type="entry name" value="LGFP"/>
</dbReference>
<reference evidence="3 4" key="1">
    <citation type="submission" date="2020-08" db="EMBL/GenBank/DDBJ databases">
        <title>A Genomic Blueprint of the Chicken Gut Microbiome.</title>
        <authorList>
            <person name="Gilroy R."/>
            <person name="Ravi A."/>
            <person name="Getino M."/>
            <person name="Pursley I."/>
            <person name="Horton D.L."/>
            <person name="Alikhan N.-F."/>
            <person name="Baker D."/>
            <person name="Gharbi K."/>
            <person name="Hall N."/>
            <person name="Watson M."/>
            <person name="Adriaenssens E.M."/>
            <person name="Foster-Nyarko E."/>
            <person name="Jarju S."/>
            <person name="Secka A."/>
            <person name="Antonio M."/>
            <person name="Oren A."/>
            <person name="Chaudhuri R."/>
            <person name="La Ragione R.M."/>
            <person name="Hildebrand F."/>
            <person name="Pallen M.J."/>
        </authorList>
    </citation>
    <scope>NUCLEOTIDE SEQUENCE [LARGE SCALE GENOMIC DNA]</scope>
    <source>
        <strain evidence="3 4">Sa3CUA2</strain>
    </source>
</reference>
<dbReference type="Proteomes" id="UP000604241">
    <property type="component" value="Unassembled WGS sequence"/>
</dbReference>
<feature type="signal peptide" evidence="2">
    <location>
        <begin position="1"/>
        <end position="45"/>
    </location>
</feature>
<protein>
    <recommendedName>
        <fullName evidence="5">LGFP repeat-containing protein</fullName>
    </recommendedName>
</protein>
<feature type="region of interest" description="Disordered" evidence="1">
    <location>
        <begin position="819"/>
        <end position="839"/>
    </location>
</feature>
<evidence type="ECO:0000256" key="2">
    <source>
        <dbReference type="SAM" id="SignalP"/>
    </source>
</evidence>
<name>A0ABR8QIF2_9CELL</name>
<keyword evidence="4" id="KW-1185">Reference proteome</keyword>
<evidence type="ECO:0008006" key="5">
    <source>
        <dbReference type="Google" id="ProtNLM"/>
    </source>
</evidence>
<dbReference type="EMBL" id="JACSQV010000023">
    <property type="protein sequence ID" value="MBD7920209.1"/>
    <property type="molecule type" value="Genomic_DNA"/>
</dbReference>
<organism evidence="3 4">
    <name type="scientific">Cellulomonas avistercoris</name>
    <dbReference type="NCBI Taxonomy" id="2762242"/>
    <lineage>
        <taxon>Bacteria</taxon>
        <taxon>Bacillati</taxon>
        <taxon>Actinomycetota</taxon>
        <taxon>Actinomycetes</taxon>
        <taxon>Micrococcales</taxon>
        <taxon>Cellulomonadaceae</taxon>
        <taxon>Cellulomonas</taxon>
    </lineage>
</organism>